<dbReference type="InterPro" id="IPR027417">
    <property type="entry name" value="P-loop_NTPase"/>
</dbReference>
<accession>A0ABM9APA6</accession>
<feature type="domain" description="AAA" evidence="1">
    <location>
        <begin position="1"/>
        <end position="167"/>
    </location>
</feature>
<protein>
    <submittedName>
        <fullName evidence="2">Sporulation initiation inhibitor protein Soj</fullName>
        <ecNumber evidence="2">3.6.-.-</ecNumber>
    </submittedName>
</protein>
<dbReference type="PANTHER" id="PTHR13696:SF99">
    <property type="entry name" value="COBYRINIC ACID AC-DIAMIDE SYNTHASE"/>
    <property type="match status" value="1"/>
</dbReference>
<dbReference type="RefSeq" id="WP_238806204.1">
    <property type="nucleotide sequence ID" value="NZ_CAKLPY010000001.1"/>
</dbReference>
<organism evidence="2 3">
    <name type="scientific">Emticicia aquatica</name>
    <dbReference type="NCBI Taxonomy" id="1681835"/>
    <lineage>
        <taxon>Bacteria</taxon>
        <taxon>Pseudomonadati</taxon>
        <taxon>Bacteroidota</taxon>
        <taxon>Cytophagia</taxon>
        <taxon>Cytophagales</taxon>
        <taxon>Leadbetterellaceae</taxon>
        <taxon>Emticicia</taxon>
    </lineage>
</organism>
<dbReference type="Proteomes" id="UP000837932">
    <property type="component" value="Unassembled WGS sequence"/>
</dbReference>
<dbReference type="EMBL" id="CAKLPY010000001">
    <property type="protein sequence ID" value="CAH0995658.1"/>
    <property type="molecule type" value="Genomic_DNA"/>
</dbReference>
<gene>
    <name evidence="2" type="primary">soj_3</name>
    <name evidence="2" type="ORF">EMA8858_01783</name>
</gene>
<evidence type="ECO:0000313" key="2">
    <source>
        <dbReference type="EMBL" id="CAH0995658.1"/>
    </source>
</evidence>
<reference evidence="2" key="1">
    <citation type="submission" date="2021-12" db="EMBL/GenBank/DDBJ databases">
        <authorList>
            <person name="Rodrigo-Torres L."/>
            <person name="Arahal R. D."/>
            <person name="Lucena T."/>
        </authorList>
    </citation>
    <scope>NUCLEOTIDE SEQUENCE</scope>
    <source>
        <strain evidence="2">CECT 8858</strain>
    </source>
</reference>
<keyword evidence="3" id="KW-1185">Reference proteome</keyword>
<dbReference type="Pfam" id="PF13614">
    <property type="entry name" value="AAA_31"/>
    <property type="match status" value="1"/>
</dbReference>
<dbReference type="GO" id="GO:0016787">
    <property type="term" value="F:hydrolase activity"/>
    <property type="evidence" value="ECO:0007669"/>
    <property type="project" value="UniProtKB-KW"/>
</dbReference>
<keyword evidence="2" id="KW-0378">Hydrolase</keyword>
<name>A0ABM9APA6_9BACT</name>
<comment type="caution">
    <text evidence="2">The sequence shown here is derived from an EMBL/GenBank/DDBJ whole genome shotgun (WGS) entry which is preliminary data.</text>
</comment>
<dbReference type="InterPro" id="IPR025669">
    <property type="entry name" value="AAA_dom"/>
</dbReference>
<dbReference type="Gene3D" id="3.40.50.300">
    <property type="entry name" value="P-loop containing nucleotide triphosphate hydrolases"/>
    <property type="match status" value="1"/>
</dbReference>
<sequence>MKTLSFVNNKGGVGKTTSAQNVGTALHRFANSRVLFVDLDAQASLTRCFGYSNLDFFNADSGSFILKDKTFEEVVISTEVGDLLPASMGFLATEERIKSSPIFPFNLKFALNKIKHLYDFIVIDCPPSLSTAARIALVASDLYFVPLQAEFLSYEGLRNFLTFASQLSMICPDLELGGVFATRYNPNLRRRLSIDLIKSTKKQLNEQFLDTYIRENVAIPEAQAHAMDIFSYDPDSNGAIDYYKLTREMINKRFTKDLMEQLLSQTR</sequence>
<dbReference type="EC" id="3.6.-.-" evidence="2"/>
<evidence type="ECO:0000259" key="1">
    <source>
        <dbReference type="Pfam" id="PF13614"/>
    </source>
</evidence>
<evidence type="ECO:0000313" key="3">
    <source>
        <dbReference type="Proteomes" id="UP000837932"/>
    </source>
</evidence>
<dbReference type="PANTHER" id="PTHR13696">
    <property type="entry name" value="P-LOOP CONTAINING NUCLEOSIDE TRIPHOSPHATE HYDROLASE"/>
    <property type="match status" value="1"/>
</dbReference>
<dbReference type="InterPro" id="IPR050678">
    <property type="entry name" value="DNA_Partitioning_ATPase"/>
</dbReference>
<dbReference type="CDD" id="cd02042">
    <property type="entry name" value="ParAB_family"/>
    <property type="match status" value="1"/>
</dbReference>
<dbReference type="SUPFAM" id="SSF52540">
    <property type="entry name" value="P-loop containing nucleoside triphosphate hydrolases"/>
    <property type="match status" value="1"/>
</dbReference>
<proteinExistence type="predicted"/>